<keyword evidence="2 5" id="KW-0812">Transmembrane</keyword>
<dbReference type="Proteomes" id="UP000051658">
    <property type="component" value="Unassembled WGS sequence"/>
</dbReference>
<reference evidence="6 7" key="1">
    <citation type="journal article" date="2015" name="Genome Announc.">
        <title>Expanding the biotechnology potential of lactobacilli through comparative genomics of 213 strains and associated genera.</title>
        <authorList>
            <person name="Sun Z."/>
            <person name="Harris H.M."/>
            <person name="McCann A."/>
            <person name="Guo C."/>
            <person name="Argimon S."/>
            <person name="Zhang W."/>
            <person name="Yang X."/>
            <person name="Jeffery I.B."/>
            <person name="Cooney J.C."/>
            <person name="Kagawa T.F."/>
            <person name="Liu W."/>
            <person name="Song Y."/>
            <person name="Salvetti E."/>
            <person name="Wrobel A."/>
            <person name="Rasinkangas P."/>
            <person name="Parkhill J."/>
            <person name="Rea M.C."/>
            <person name="O'Sullivan O."/>
            <person name="Ritari J."/>
            <person name="Douillard F.P."/>
            <person name="Paul Ross R."/>
            <person name="Yang R."/>
            <person name="Briner A.E."/>
            <person name="Felis G.E."/>
            <person name="de Vos W.M."/>
            <person name="Barrangou R."/>
            <person name="Klaenhammer T.R."/>
            <person name="Caufield P.W."/>
            <person name="Cui Y."/>
            <person name="Zhang H."/>
            <person name="O'Toole P.W."/>
        </authorList>
    </citation>
    <scope>NUCLEOTIDE SEQUENCE [LARGE SCALE GENOMIC DNA]</scope>
    <source>
        <strain evidence="6 7">DSM 20623</strain>
    </source>
</reference>
<dbReference type="RefSeq" id="WP_034568723.1">
    <property type="nucleotide sequence ID" value="NZ_JQBS01000035.1"/>
</dbReference>
<comment type="subcellular location">
    <subcellularLocation>
        <location evidence="1">Membrane</location>
        <topology evidence="1">Multi-pass membrane protein</topology>
    </subcellularLocation>
</comment>
<dbReference type="eggNOG" id="COG1286">
    <property type="taxonomic scope" value="Bacteria"/>
</dbReference>
<comment type="caution">
    <text evidence="6">The sequence shown here is derived from an EMBL/GenBank/DDBJ whole genome shotgun (WGS) entry which is preliminary data.</text>
</comment>
<feature type="transmembrane region" description="Helical" evidence="5">
    <location>
        <begin position="118"/>
        <end position="143"/>
    </location>
</feature>
<evidence type="ECO:0000256" key="5">
    <source>
        <dbReference type="SAM" id="Phobius"/>
    </source>
</evidence>
<keyword evidence="7" id="KW-1185">Reference proteome</keyword>
<dbReference type="GO" id="GO:0009403">
    <property type="term" value="P:toxin biosynthetic process"/>
    <property type="evidence" value="ECO:0007669"/>
    <property type="project" value="InterPro"/>
</dbReference>
<feature type="transmembrane region" description="Helical" evidence="5">
    <location>
        <begin position="79"/>
        <end position="97"/>
    </location>
</feature>
<evidence type="ECO:0000256" key="2">
    <source>
        <dbReference type="ARBA" id="ARBA00022692"/>
    </source>
</evidence>
<dbReference type="PATRIC" id="fig|1449336.4.peg.2431"/>
<evidence type="ECO:0000313" key="7">
    <source>
        <dbReference type="Proteomes" id="UP000051658"/>
    </source>
</evidence>
<evidence type="ECO:0000256" key="4">
    <source>
        <dbReference type="ARBA" id="ARBA00023136"/>
    </source>
</evidence>
<protein>
    <recommendedName>
        <fullName evidence="8">Integral inner membrane protein</fullName>
    </recommendedName>
</protein>
<evidence type="ECO:0008006" key="8">
    <source>
        <dbReference type="Google" id="ProtNLM"/>
    </source>
</evidence>
<dbReference type="GeneID" id="89589382"/>
<proteinExistence type="predicted"/>
<dbReference type="AlphaFoldDB" id="A0A0R2HW38"/>
<dbReference type="PANTHER" id="PTHR37306:SF1">
    <property type="entry name" value="COLICIN V PRODUCTION PROTEIN"/>
    <property type="match status" value="1"/>
</dbReference>
<organism evidence="6 7">
    <name type="scientific">Carnobacterium divergens DSM 20623</name>
    <dbReference type="NCBI Taxonomy" id="1449336"/>
    <lineage>
        <taxon>Bacteria</taxon>
        <taxon>Bacillati</taxon>
        <taxon>Bacillota</taxon>
        <taxon>Bacilli</taxon>
        <taxon>Lactobacillales</taxon>
        <taxon>Carnobacteriaceae</taxon>
        <taxon>Carnobacterium</taxon>
    </lineage>
</organism>
<gene>
    <name evidence="6" type="ORF">IV74_GL002393</name>
</gene>
<keyword evidence="3 5" id="KW-1133">Transmembrane helix</keyword>
<name>A0A0R2HW38_CARDV</name>
<dbReference type="Pfam" id="PF02674">
    <property type="entry name" value="Colicin_V"/>
    <property type="match status" value="1"/>
</dbReference>
<accession>A0A0R2HW38</accession>
<dbReference type="EMBL" id="JQBS01000035">
    <property type="protein sequence ID" value="KRN54805.1"/>
    <property type="molecule type" value="Genomic_DNA"/>
</dbReference>
<dbReference type="GO" id="GO:0016020">
    <property type="term" value="C:membrane"/>
    <property type="evidence" value="ECO:0007669"/>
    <property type="project" value="UniProtKB-SubCell"/>
</dbReference>
<keyword evidence="4 5" id="KW-0472">Membrane</keyword>
<sequence>MLSLGIIIILVINFYGGARRGLVLQIVMTGGYLLSYIVARLYYLKLGAHLELFIPYPSATENSQFAFFDHALGLELDKAFYNAVAFMLILFIGWLVTRFIGRLLNSLTFFPIIKQANYLGGGILSVLVAYIAIFLILYVLAMIPMDNIQEMLKNSSLAQFIVKHTPILSNQIYNWWIGTIG</sequence>
<dbReference type="InterPro" id="IPR003825">
    <property type="entry name" value="Colicin-V_CvpA"/>
</dbReference>
<dbReference type="PANTHER" id="PTHR37306">
    <property type="entry name" value="COLICIN V PRODUCTION PROTEIN"/>
    <property type="match status" value="1"/>
</dbReference>
<feature type="transmembrane region" description="Helical" evidence="5">
    <location>
        <begin position="21"/>
        <end position="43"/>
    </location>
</feature>
<evidence type="ECO:0000256" key="3">
    <source>
        <dbReference type="ARBA" id="ARBA00022989"/>
    </source>
</evidence>
<evidence type="ECO:0000256" key="1">
    <source>
        <dbReference type="ARBA" id="ARBA00004141"/>
    </source>
</evidence>
<evidence type="ECO:0000313" key="6">
    <source>
        <dbReference type="EMBL" id="KRN54805.1"/>
    </source>
</evidence>